<organism evidence="1 2">
    <name type="scientific">Vreelandella salicampi</name>
    <dbReference type="NCBI Taxonomy" id="1449798"/>
    <lineage>
        <taxon>Bacteria</taxon>
        <taxon>Pseudomonadati</taxon>
        <taxon>Pseudomonadota</taxon>
        <taxon>Gammaproteobacteria</taxon>
        <taxon>Oceanospirillales</taxon>
        <taxon>Halomonadaceae</taxon>
        <taxon>Vreelandella</taxon>
    </lineage>
</organism>
<comment type="caution">
    <text evidence="1">The sequence shown here is derived from an EMBL/GenBank/DDBJ whole genome shotgun (WGS) entry which is preliminary data.</text>
</comment>
<dbReference type="RefSeq" id="WP_179930032.1">
    <property type="nucleotide sequence ID" value="NZ_JACCDF010000005.1"/>
</dbReference>
<name>A0A7Z0LKM0_9GAMM</name>
<dbReference type="Proteomes" id="UP000586119">
    <property type="component" value="Unassembled WGS sequence"/>
</dbReference>
<evidence type="ECO:0000313" key="1">
    <source>
        <dbReference type="EMBL" id="NYS60705.1"/>
    </source>
</evidence>
<reference evidence="1 2" key="1">
    <citation type="journal article" date="2015" name="Int. J. Syst. Evol. Microbiol.">
        <title>Halomonas salicampi sp. nov., a halotolerant and alkalitolerant bacterium isolated from a saltern soil.</title>
        <authorList>
            <person name="Lee J.C."/>
            <person name="Kim Y.S."/>
            <person name="Yun B.S."/>
            <person name="Whang K.S."/>
        </authorList>
    </citation>
    <scope>NUCLEOTIDE SEQUENCE [LARGE SCALE GENOMIC DNA]</scope>
    <source>
        <strain evidence="1 2">BH103</strain>
    </source>
</reference>
<gene>
    <name evidence="1" type="ORF">HZS81_08010</name>
</gene>
<accession>A0A7Z0LKM0</accession>
<proteinExistence type="predicted"/>
<dbReference type="AlphaFoldDB" id="A0A7Z0LKM0"/>
<dbReference type="EMBL" id="JACCDF010000005">
    <property type="protein sequence ID" value="NYS60705.1"/>
    <property type="molecule type" value="Genomic_DNA"/>
</dbReference>
<evidence type="ECO:0000313" key="2">
    <source>
        <dbReference type="Proteomes" id="UP000586119"/>
    </source>
</evidence>
<sequence>MANVDSRSNEVFQTSLRHWVYGYLSRRGLTTPSGWPLYSYATKQSELNFLAALLPTNAKERHNPVYKIYWAAGYCLFIADKYRRDYQASWSWQAFDNELGVHLQPNEHIELVKLGLGYWNRPIRYRTYSADYLGSLFAEGGLPWRLLQNEQHGFGRAIKAGLHRYHEYKRDDRDLVPVIREYSQYFPQSFQNDEKYQLLASIAETLMRLAEQHGLDQQDDPAAFLNRHAPQWRKEFPLPLEEENGVALVNEWLVDAGTRIEERKRAREMARAFTCEHKLDGAMVSACLEAKVWLSPSWQINLEGRHISNSRVELALYEGERLALKLGVAYGRLEADRLMIKMPAEVATLRRQSPEKPLFLVASSAGERLNTQTIQSSEVDWQQLPTVFVEEEEGTRLAGIASVQCKAPEVLLRVPETVQVPYAEWLLTDAKGGHWYRIGERCVVTDADARYVIEPGKVPDIERVEWQGAMSSYSTLPLATWRGWPRCLLIDAQDSGHQPKAFKVNGELVNGLESLSSVGSFKVDILGKDHCVVARRKLGVLPRDFSLAAMPASSRVPARIVIRSVKTLNVCVRNSGLRAEVRRDGVEITVQLLPGRQTPERVELEIKDTGTSAEGVVLRVPYPEEGAQLVAADGRAFEGVGLKLECTLGMTLILTPPPEVARTFFVSLELMEQATPLVKQYRYRAQNNTVQVSLYSLYDDILSLLSCCAEQDATVRCRVETAQLHKQFYIYRYEASIRFTNEYCEFFELVDHGAKPLMHQSEGTTVMAMQLTSPESEAVVIVPSAPNGVVTGFYEVPKALHKDGPWLLYPEEGAPIAFRPAIHVSDKSVSHVDENTPINTLNAAARYYHPEHCPNAFDAAFDEMAGHFSHTSWQYLVELKQKYQHIPLSALEGWKHLARHPQAMALAVFRLEMPPAFAERLTHELAVIWEVITVSQWQAAVQEYVEAMSQQFGLPEQMMREKARERMALLSMQVPAFKDFSEILCDGDRALPGAPPLQAILPHWLNDLRAHNEDATWPTNLSGPLTRWVQDREAYAWLTELTMPEHMNAVCFMPIFAACLTAGVAHLEELSVGEAALRFGFRVLSDFDRNGWYEPVYSASLSSLLNAKGNYS</sequence>
<dbReference type="NCBIfam" id="NF038336">
    <property type="entry name" value="YjiT_fam"/>
    <property type="match status" value="1"/>
</dbReference>
<keyword evidence="2" id="KW-1185">Reference proteome</keyword>
<protein>
    <submittedName>
        <fullName evidence="1">Uncharacterized protein</fullName>
    </submittedName>
</protein>
<dbReference type="InterPro" id="IPR047879">
    <property type="entry name" value="YjiT"/>
</dbReference>